<name>A0A432MNA6_9BACT</name>
<dbReference type="PANTHER" id="PTHR30332:SF17">
    <property type="entry name" value="TYPE IV PILIATION SYSTEM PROTEIN DR_0774-RELATED"/>
    <property type="match status" value="1"/>
</dbReference>
<dbReference type="Proteomes" id="UP000280296">
    <property type="component" value="Unassembled WGS sequence"/>
</dbReference>
<dbReference type="RefSeq" id="WP_126724511.1">
    <property type="nucleotide sequence ID" value="NZ_RYZH01000009.1"/>
</dbReference>
<proteinExistence type="inferred from homology"/>
<dbReference type="GO" id="GO:0015627">
    <property type="term" value="C:type II protein secretion system complex"/>
    <property type="evidence" value="ECO:0007669"/>
    <property type="project" value="TreeGrafter"/>
</dbReference>
<evidence type="ECO:0000259" key="2">
    <source>
        <dbReference type="Pfam" id="PF00263"/>
    </source>
</evidence>
<evidence type="ECO:0000256" key="1">
    <source>
        <dbReference type="RuleBase" id="RU004003"/>
    </source>
</evidence>
<dbReference type="OrthoDB" id="9775455at2"/>
<evidence type="ECO:0000313" key="4">
    <source>
        <dbReference type="Proteomes" id="UP000280296"/>
    </source>
</evidence>
<dbReference type="Pfam" id="PF00263">
    <property type="entry name" value="Secretin"/>
    <property type="match status" value="1"/>
</dbReference>
<dbReference type="InterPro" id="IPR004846">
    <property type="entry name" value="T2SS/T3SS_dom"/>
</dbReference>
<keyword evidence="4" id="KW-1185">Reference proteome</keyword>
<feature type="domain" description="Type II/III secretion system secretin-like" evidence="2">
    <location>
        <begin position="424"/>
        <end position="588"/>
    </location>
</feature>
<dbReference type="GO" id="GO:0009306">
    <property type="term" value="P:protein secretion"/>
    <property type="evidence" value="ECO:0007669"/>
    <property type="project" value="InterPro"/>
</dbReference>
<evidence type="ECO:0000313" key="3">
    <source>
        <dbReference type="EMBL" id="RUL88585.1"/>
    </source>
</evidence>
<accession>A0A432MNA6</accession>
<reference evidence="3 4" key="1">
    <citation type="submission" date="2018-12" db="EMBL/GenBank/DDBJ databases">
        <authorList>
            <person name="Toschakov S.V."/>
        </authorList>
    </citation>
    <scope>NUCLEOTIDE SEQUENCE [LARGE SCALE GENOMIC DNA]</scope>
    <source>
        <strain evidence="3 4">GM2012</strain>
    </source>
</reference>
<dbReference type="AlphaFoldDB" id="A0A432MNA6"/>
<reference evidence="3 4" key="2">
    <citation type="submission" date="2019-01" db="EMBL/GenBank/DDBJ databases">
        <title>Tautonia sociabilis, a novel thermotolerant planctomycete of Isosphaeraceae family, isolated from a 4000 m deep subterranean habitat.</title>
        <authorList>
            <person name="Kovaleva O.L."/>
            <person name="Elcheninov A.G."/>
            <person name="Van Heerden E."/>
            <person name="Toshchakov S.V."/>
            <person name="Novikov A."/>
            <person name="Bonch-Osmolovskaya E.A."/>
            <person name="Kublanov I.V."/>
        </authorList>
    </citation>
    <scope>NUCLEOTIDE SEQUENCE [LARGE SCALE GENOMIC DNA]</scope>
    <source>
        <strain evidence="3 4">GM2012</strain>
    </source>
</reference>
<organism evidence="3 4">
    <name type="scientific">Tautonia sociabilis</name>
    <dbReference type="NCBI Taxonomy" id="2080755"/>
    <lineage>
        <taxon>Bacteria</taxon>
        <taxon>Pseudomonadati</taxon>
        <taxon>Planctomycetota</taxon>
        <taxon>Planctomycetia</taxon>
        <taxon>Isosphaerales</taxon>
        <taxon>Isosphaeraceae</taxon>
        <taxon>Tautonia</taxon>
    </lineage>
</organism>
<comment type="similarity">
    <text evidence="1">Belongs to the bacterial secretin family.</text>
</comment>
<dbReference type="PRINTS" id="PR00811">
    <property type="entry name" value="BCTERIALGSPD"/>
</dbReference>
<gene>
    <name evidence="3" type="ORF">TsocGM_06590</name>
</gene>
<dbReference type="EMBL" id="RYZH01000009">
    <property type="protein sequence ID" value="RUL88585.1"/>
    <property type="molecule type" value="Genomic_DNA"/>
</dbReference>
<dbReference type="InterPro" id="IPR001775">
    <property type="entry name" value="GspD/PilQ"/>
</dbReference>
<protein>
    <submittedName>
        <fullName evidence="3">Pilus assembly protein CpaC</fullName>
    </submittedName>
</protein>
<sequence length="656" mass="70103">MNQPRRDGIGDRERRWAGMVGILVVAALAGAWSARPQGSEAQEVIDAVPQPVVPLDLPGRQGVAPDPGRVVNPYAIAPGRSLPRPPALLPDSLERFAIPGPGAGLPEPLQEPGERLEIGGEETPEPEAETLILPVDVPESRVDLILNRSKLFRLTRSLTDRTIITVDNPQVVAVRPIGTPVEVPVGGAAAENVPFEEVRYLEIFGLAYGDATIRIIDEGEQGEPSKIHSITVRVTIDAEELEHRINAILPGADIRVSQVAQNLVLEGQVPTPKMMADVNELIRSELRIAGGEQINRGSLASSVGFGGGGGAAGAGGATSSAVTGGAASAIASTGGAQPGLIIINRVKVRGPRQVMLKVKIAEINRTALRQIGVNFQRLTDGDNVASLIGNVGTLDAAQVLFPDPLDTQLFGIFDEGDFRLFLNALRQNDLVRILAQPTLLTLDGQPARFLAGGSFPFPVPQISTGGVATITIQFRDFGALLEFLPMILEDDTIRLDVQPIFSELNPNSGVLVAGTAVPGLTERSARTVVQLREGQTLAIAGLFSTRSSGSVQRVPLLGDLPIVGQAFSRNILQTNETELLVLVTPELVEPVDAPAAPAPGDLYQEPNDLEFYFLGRLEGRTRHPHRATTNYLDPFQVMKHFRSEEQWVVGPHGFAE</sequence>
<dbReference type="PANTHER" id="PTHR30332">
    <property type="entry name" value="PROBABLE GENERAL SECRETION PATHWAY PROTEIN D"/>
    <property type="match status" value="1"/>
</dbReference>
<dbReference type="InterPro" id="IPR050810">
    <property type="entry name" value="Bact_Secretion_Sys_Channel"/>
</dbReference>
<comment type="caution">
    <text evidence="3">The sequence shown here is derived from an EMBL/GenBank/DDBJ whole genome shotgun (WGS) entry which is preliminary data.</text>
</comment>